<accession>A0ABR1GJ39</accession>
<comment type="caution">
    <text evidence="3">The sequence shown here is derived from an EMBL/GenBank/DDBJ whole genome shotgun (WGS) entry which is preliminary data.</text>
</comment>
<feature type="region of interest" description="Disordered" evidence="1">
    <location>
        <begin position="128"/>
        <end position="190"/>
    </location>
</feature>
<evidence type="ECO:0000313" key="4">
    <source>
        <dbReference type="Proteomes" id="UP001498476"/>
    </source>
</evidence>
<evidence type="ECO:0000256" key="1">
    <source>
        <dbReference type="SAM" id="MobiDB-lite"/>
    </source>
</evidence>
<name>A0ABR1GJ39_9HYPO</name>
<reference evidence="3 4" key="1">
    <citation type="journal article" date="2025" name="Microbiol. Resour. Announc.">
        <title>Draft genome sequences for Neonectria magnoliae and Neonectria punicea, canker pathogens of Liriodendron tulipifera and Acer saccharum in West Virginia.</title>
        <authorList>
            <person name="Petronek H.M."/>
            <person name="Kasson M.T."/>
            <person name="Metheny A.M."/>
            <person name="Stauder C.M."/>
            <person name="Lovett B."/>
            <person name="Lynch S.C."/>
            <person name="Garnas J.R."/>
            <person name="Kasson L.R."/>
            <person name="Stajich J.E."/>
        </authorList>
    </citation>
    <scope>NUCLEOTIDE SEQUENCE [LARGE SCALE GENOMIC DNA]</scope>
    <source>
        <strain evidence="3 4">NRRL 64653</strain>
    </source>
</reference>
<feature type="transmembrane region" description="Helical" evidence="2">
    <location>
        <begin position="95"/>
        <end position="120"/>
    </location>
</feature>
<dbReference type="Proteomes" id="UP001498476">
    <property type="component" value="Unassembled WGS sequence"/>
</dbReference>
<protein>
    <submittedName>
        <fullName evidence="3">Uncharacterized protein</fullName>
    </submittedName>
</protein>
<keyword evidence="4" id="KW-1185">Reference proteome</keyword>
<dbReference type="EMBL" id="JAZAVJ010000353">
    <property type="protein sequence ID" value="KAK7398292.1"/>
    <property type="molecule type" value="Genomic_DNA"/>
</dbReference>
<evidence type="ECO:0000256" key="2">
    <source>
        <dbReference type="SAM" id="Phobius"/>
    </source>
</evidence>
<sequence>MADPVTIGPSASPSVLSITLDVLTGIFSFVRSIHWTLRLSQLLSVVALPFRLVLYPLRFVASIFLTLFAPAIYLVSYSMAGIQAMVSFFISLEPLYTFLGAAAGVGIFAGIVIGISSTLVTTQLGMQDDDDASTERPGSKQSYLQDAKSLRDSSSTELDWQWLGSPSHRRRPAAGLLSQTIHEEDDDSEY</sequence>
<feature type="transmembrane region" description="Helical" evidence="2">
    <location>
        <begin position="52"/>
        <end position="75"/>
    </location>
</feature>
<feature type="transmembrane region" description="Helical" evidence="2">
    <location>
        <begin position="12"/>
        <end position="31"/>
    </location>
</feature>
<keyword evidence="2" id="KW-0812">Transmembrane</keyword>
<gene>
    <name evidence="3" type="ORF">QQX98_012336</name>
</gene>
<proteinExistence type="predicted"/>
<evidence type="ECO:0000313" key="3">
    <source>
        <dbReference type="EMBL" id="KAK7398292.1"/>
    </source>
</evidence>
<keyword evidence="2" id="KW-1133">Transmembrane helix</keyword>
<organism evidence="3 4">
    <name type="scientific">Neonectria punicea</name>
    <dbReference type="NCBI Taxonomy" id="979145"/>
    <lineage>
        <taxon>Eukaryota</taxon>
        <taxon>Fungi</taxon>
        <taxon>Dikarya</taxon>
        <taxon>Ascomycota</taxon>
        <taxon>Pezizomycotina</taxon>
        <taxon>Sordariomycetes</taxon>
        <taxon>Hypocreomycetidae</taxon>
        <taxon>Hypocreales</taxon>
        <taxon>Nectriaceae</taxon>
        <taxon>Neonectria</taxon>
    </lineage>
</organism>
<keyword evidence="2" id="KW-0472">Membrane</keyword>